<dbReference type="PANTHER" id="PTHR31973:SF195">
    <property type="entry name" value="MUDR FAMILY TRANSPOSASE"/>
    <property type="match status" value="1"/>
</dbReference>
<dbReference type="Pfam" id="PF10551">
    <property type="entry name" value="MULE"/>
    <property type="match status" value="1"/>
</dbReference>
<gene>
    <name evidence="7" type="primary">LOC103344535</name>
</gene>
<dbReference type="RefSeq" id="XP_008246352.1">
    <property type="nucleotide sequence ID" value="XM_008248130.1"/>
</dbReference>
<keyword evidence="6" id="KW-1185">Reference proteome</keyword>
<evidence type="ECO:0000256" key="2">
    <source>
        <dbReference type="ARBA" id="ARBA00022771"/>
    </source>
</evidence>
<keyword evidence="2 4" id="KW-0863">Zinc-finger</keyword>
<name>A0ABM0PY45_PRUMU</name>
<keyword evidence="1" id="KW-0479">Metal-binding</keyword>
<evidence type="ECO:0000256" key="1">
    <source>
        <dbReference type="ARBA" id="ARBA00022723"/>
    </source>
</evidence>
<dbReference type="PROSITE" id="PS50966">
    <property type="entry name" value="ZF_SWIM"/>
    <property type="match status" value="1"/>
</dbReference>
<accession>A0ABM0PY45</accession>
<reference evidence="6" key="1">
    <citation type="journal article" date="2012" name="Nat. Commun.">
        <title>The genome of Prunus mume.</title>
        <authorList>
            <person name="Zhang Q."/>
            <person name="Chen W."/>
            <person name="Sun L."/>
            <person name="Zhao F."/>
            <person name="Huang B."/>
            <person name="Yang W."/>
            <person name="Tao Y."/>
            <person name="Wang J."/>
            <person name="Yuan Z."/>
            <person name="Fan G."/>
            <person name="Xing Z."/>
            <person name="Han C."/>
            <person name="Pan H."/>
            <person name="Zhong X."/>
            <person name="Shi W."/>
            <person name="Liang X."/>
            <person name="Du D."/>
            <person name="Sun F."/>
            <person name="Xu Z."/>
            <person name="Hao R."/>
            <person name="Lv T."/>
            <person name="Lv Y."/>
            <person name="Zheng Z."/>
            <person name="Sun M."/>
            <person name="Luo L."/>
            <person name="Cai M."/>
            <person name="Gao Y."/>
            <person name="Wang J."/>
            <person name="Yin Y."/>
            <person name="Xu X."/>
            <person name="Cheng T."/>
            <person name="Wang J."/>
        </authorList>
    </citation>
    <scope>NUCLEOTIDE SEQUENCE [LARGE SCALE GENOMIC DNA]</scope>
</reference>
<organism evidence="6 7">
    <name type="scientific">Prunus mume</name>
    <name type="common">Japanese apricot</name>
    <name type="synonym">Armeniaca mume</name>
    <dbReference type="NCBI Taxonomy" id="102107"/>
    <lineage>
        <taxon>Eukaryota</taxon>
        <taxon>Viridiplantae</taxon>
        <taxon>Streptophyta</taxon>
        <taxon>Embryophyta</taxon>
        <taxon>Tracheophyta</taxon>
        <taxon>Spermatophyta</taxon>
        <taxon>Magnoliopsida</taxon>
        <taxon>eudicotyledons</taxon>
        <taxon>Gunneridae</taxon>
        <taxon>Pentapetalae</taxon>
        <taxon>rosids</taxon>
        <taxon>fabids</taxon>
        <taxon>Rosales</taxon>
        <taxon>Rosaceae</taxon>
        <taxon>Amygdaloideae</taxon>
        <taxon>Amygdaleae</taxon>
        <taxon>Prunus</taxon>
    </lineage>
</organism>
<sequence length="459" mass="52418">MGEQNRYNEASASDGEAYLDSGFSRSDWNSKITVGQIFSSKKTLLTELRLTALRGHFEFKVRASRIGEYSFMIVRCTIVHACDLRFISDNHLQVTAALAATSFKRKFKDSRTIYTPSDIMRDVKHNFGFTIHYSKAWKARELALLSIRGSVDEAYYIIMAYCYELERMNSGTKTYVQTDENNHFVYLFMAVGACIRGFRSSMRPVIAVGATHLKSKYKGVMLVANAFDGNRNIYPLAFGIGDLETDASWHWFFTKLHEAIGKCPNLVIISDRNAGLHKWSRAHMDERRYNVITTNIVKSINSVLRFARMLQVVHLIGEIINLLVKWFTECRELALNCTTTLCPNFGKKKLRNRLEDAARMNVVKVNNAQFNVLDGDMDDLVDLTNNSCSCRKFQLEQLPCKHVVVVCRFLNVNVYSKASRCSKLSSATSYGKGHARQTKEDKNSLARRGHYYKKVLKVM</sequence>
<proteinExistence type="predicted"/>
<dbReference type="GeneID" id="103344535"/>
<evidence type="ECO:0000313" key="6">
    <source>
        <dbReference type="Proteomes" id="UP000694861"/>
    </source>
</evidence>
<dbReference type="PANTHER" id="PTHR31973">
    <property type="entry name" value="POLYPROTEIN, PUTATIVE-RELATED"/>
    <property type="match status" value="1"/>
</dbReference>
<keyword evidence="3" id="KW-0862">Zinc</keyword>
<dbReference type="InterPro" id="IPR006564">
    <property type="entry name" value="Znf_PMZ"/>
</dbReference>
<dbReference type="SMART" id="SM00575">
    <property type="entry name" value="ZnF_PMZ"/>
    <property type="match status" value="1"/>
</dbReference>
<dbReference type="Proteomes" id="UP000694861">
    <property type="component" value="Linkage group LG1"/>
</dbReference>
<reference evidence="7" key="2">
    <citation type="submission" date="2025-08" db="UniProtKB">
        <authorList>
            <consortium name="RefSeq"/>
        </authorList>
    </citation>
    <scope>IDENTIFICATION</scope>
</reference>
<evidence type="ECO:0000256" key="4">
    <source>
        <dbReference type="PROSITE-ProRule" id="PRU00325"/>
    </source>
</evidence>
<dbReference type="Pfam" id="PF04434">
    <property type="entry name" value="SWIM"/>
    <property type="match status" value="1"/>
</dbReference>
<feature type="domain" description="SWIM-type" evidence="5">
    <location>
        <begin position="370"/>
        <end position="411"/>
    </location>
</feature>
<evidence type="ECO:0000256" key="3">
    <source>
        <dbReference type="ARBA" id="ARBA00022833"/>
    </source>
</evidence>
<dbReference type="InterPro" id="IPR007527">
    <property type="entry name" value="Znf_SWIM"/>
</dbReference>
<evidence type="ECO:0000259" key="5">
    <source>
        <dbReference type="PROSITE" id="PS50966"/>
    </source>
</evidence>
<evidence type="ECO:0000313" key="7">
    <source>
        <dbReference type="RefSeq" id="XP_008246352.1"/>
    </source>
</evidence>
<dbReference type="InterPro" id="IPR018289">
    <property type="entry name" value="MULE_transposase_dom"/>
</dbReference>
<protein>
    <submittedName>
        <fullName evidence="7">Uncharacterized protein LOC103344535</fullName>
    </submittedName>
</protein>